<protein>
    <submittedName>
        <fullName evidence="2">Zc3h12a-like Ribonuclease NYN domain-containing protein</fullName>
    </submittedName>
</protein>
<dbReference type="Gene3D" id="3.40.50.11980">
    <property type="match status" value="1"/>
</dbReference>
<dbReference type="EMBL" id="FOZM01000001">
    <property type="protein sequence ID" value="SFS01469.1"/>
    <property type="molecule type" value="Genomic_DNA"/>
</dbReference>
<keyword evidence="3" id="KW-1185">Reference proteome</keyword>
<dbReference type="InterPro" id="IPR021869">
    <property type="entry name" value="RNase_Zc3h12_NYN"/>
</dbReference>
<feature type="domain" description="RNase NYN" evidence="1">
    <location>
        <begin position="36"/>
        <end position="137"/>
    </location>
</feature>
<dbReference type="RefSeq" id="WP_090203367.1">
    <property type="nucleotide sequence ID" value="NZ_FOZM01000001.1"/>
</dbReference>
<dbReference type="Pfam" id="PF11977">
    <property type="entry name" value="RNase_Zc3h12a"/>
    <property type="match status" value="1"/>
</dbReference>
<evidence type="ECO:0000313" key="2">
    <source>
        <dbReference type="EMBL" id="SFS01469.1"/>
    </source>
</evidence>
<sequence>MLTDILIILLPALIAFGVLLIARPAKPLKTGPAPNAIVVDGSNVLHWGGEPSLLVLRRVLGSLSDKGYAPIVFFDANVGYLLGDRYFDEAKLASLTGLPKESICVVDKGVVADEAILMFATDHGLRVVTNDRYRDWRVRFPLAGQKGALLGGKWNEGSVVWRGAL</sequence>
<accession>A0A1I6LDE6</accession>
<dbReference type="Proteomes" id="UP000198926">
    <property type="component" value="Unassembled WGS sequence"/>
</dbReference>
<dbReference type="OrthoDB" id="5196680at2"/>
<gene>
    <name evidence="2" type="ORF">SAMN05444714_0419</name>
</gene>
<reference evidence="2 3" key="1">
    <citation type="submission" date="2016-10" db="EMBL/GenBank/DDBJ databases">
        <authorList>
            <person name="de Groot N.N."/>
        </authorList>
    </citation>
    <scope>NUCLEOTIDE SEQUENCE [LARGE SCALE GENOMIC DNA]</scope>
    <source>
        <strain evidence="2 3">DSM 29433</strain>
    </source>
</reference>
<dbReference type="STRING" id="1123755.SAMN05444714_0419"/>
<evidence type="ECO:0000313" key="3">
    <source>
        <dbReference type="Proteomes" id="UP000198926"/>
    </source>
</evidence>
<name>A0A1I6LDE6_9RHOB</name>
<dbReference type="AlphaFoldDB" id="A0A1I6LDE6"/>
<proteinExistence type="predicted"/>
<organism evidence="2 3">
    <name type="scientific">Yoonia litorea</name>
    <dbReference type="NCBI Taxonomy" id="1123755"/>
    <lineage>
        <taxon>Bacteria</taxon>
        <taxon>Pseudomonadati</taxon>
        <taxon>Pseudomonadota</taxon>
        <taxon>Alphaproteobacteria</taxon>
        <taxon>Rhodobacterales</taxon>
        <taxon>Paracoccaceae</taxon>
        <taxon>Yoonia</taxon>
    </lineage>
</organism>
<evidence type="ECO:0000259" key="1">
    <source>
        <dbReference type="Pfam" id="PF11977"/>
    </source>
</evidence>